<accession>A0A8J6QR01</accession>
<keyword evidence="3" id="KW-1185">Reference proteome</keyword>
<dbReference type="AlphaFoldDB" id="A0A8J6QR01"/>
<dbReference type="InterPro" id="IPR031321">
    <property type="entry name" value="UCP012641"/>
</dbReference>
<dbReference type="Gene3D" id="3.40.390.70">
    <property type="match status" value="1"/>
</dbReference>
<evidence type="ECO:0000313" key="3">
    <source>
        <dbReference type="Proteomes" id="UP000632828"/>
    </source>
</evidence>
<dbReference type="RefSeq" id="WP_191155073.1">
    <property type="nucleotide sequence ID" value="NZ_JACWUN010000007.1"/>
</dbReference>
<dbReference type="InterPro" id="IPR011201">
    <property type="entry name" value="Zinc-ribbon_6_bact"/>
</dbReference>
<evidence type="ECO:0000313" key="2">
    <source>
        <dbReference type="EMBL" id="MBD1400493.1"/>
    </source>
</evidence>
<dbReference type="Pfam" id="PF15887">
    <property type="entry name" value="Peptidase_Mx"/>
    <property type="match status" value="1"/>
</dbReference>
<dbReference type="EMBL" id="JACWUN010000007">
    <property type="protein sequence ID" value="MBD1400493.1"/>
    <property type="molecule type" value="Genomic_DNA"/>
</dbReference>
<dbReference type="Proteomes" id="UP000632828">
    <property type="component" value="Unassembled WGS sequence"/>
</dbReference>
<protein>
    <submittedName>
        <fullName evidence="2">Putative zinc-binding peptidase</fullName>
    </submittedName>
</protein>
<gene>
    <name evidence="2" type="ORF">ICT70_07400</name>
</gene>
<reference evidence="2" key="1">
    <citation type="submission" date="2020-09" db="EMBL/GenBank/DDBJ databases">
        <title>Pelobacter alkaliphilus sp. nov., a novel anaerobic arsenate-reducing bacterium from terrestrial mud volcano.</title>
        <authorList>
            <person name="Khomyakova M.A."/>
            <person name="Merkel A.Y."/>
            <person name="Slobodkin A.I."/>
        </authorList>
    </citation>
    <scope>NUCLEOTIDE SEQUENCE</scope>
    <source>
        <strain evidence="2">M08fum</strain>
    </source>
</reference>
<dbReference type="PIRSF" id="PIRSF012641">
    <property type="entry name" value="UCP012641"/>
    <property type="match status" value="1"/>
</dbReference>
<dbReference type="Pfam" id="PF10005">
    <property type="entry name" value="Zn_ribbon_DZR_6"/>
    <property type="match status" value="1"/>
</dbReference>
<evidence type="ECO:0000259" key="1">
    <source>
        <dbReference type="Pfam" id="PF10005"/>
    </source>
</evidence>
<organism evidence="2 3">
    <name type="scientific">Pelovirga terrestris</name>
    <dbReference type="NCBI Taxonomy" id="2771352"/>
    <lineage>
        <taxon>Bacteria</taxon>
        <taxon>Pseudomonadati</taxon>
        <taxon>Thermodesulfobacteriota</taxon>
        <taxon>Desulfuromonadia</taxon>
        <taxon>Geobacterales</taxon>
        <taxon>Geobacteraceae</taxon>
        <taxon>Pelovirga</taxon>
    </lineage>
</organism>
<name>A0A8J6QR01_9BACT</name>
<feature type="domain" description="Zinc-ribbon" evidence="1">
    <location>
        <begin position="3"/>
        <end position="94"/>
    </location>
</feature>
<proteinExistence type="predicted"/>
<comment type="caution">
    <text evidence="2">The sequence shown here is derived from an EMBL/GenBank/DDBJ whole genome shotgun (WGS) entry which is preliminary data.</text>
</comment>
<sequence length="354" mass="40747">MRLFTCGHCGHRLYFENVVCERCEAPLGFLPDQLRLVSLDAGDNGRWRPQAENMEYRKCLNYEQLAVCNWMVPTTDQHDFCGACRLNKTIPDLSVAGNIDLWRTLETEKRRLVYSLLRLGLPVMSGEAEPGGLAFDFLADRGPAFSERGKVLTGHDAGLITINIKEADPAERERMREEMAEPYRTLLGHFRHESGHYYWDRLIRNTPHLGECRNLFGDDNMDYSAALEQHYQQGAPSGWQENYISSYATMHPWEDWAETWAHYLHMVDTLETAWQFGIGIRPKAGDDATEAMRQDFDPYRAATIDILIEHWLPLTFALNSLNRSMGHEHAYPFVISPRVIEKLDFVHRVGRQAA</sequence>